<dbReference type="InterPro" id="IPR041637">
    <property type="entry name" value="Caprin-1_dimer"/>
</dbReference>
<dbReference type="Pfam" id="PF12287">
    <property type="entry name" value="Caprin-1_C"/>
    <property type="match status" value="2"/>
</dbReference>
<dbReference type="InterPro" id="IPR028816">
    <property type="entry name" value="Caprin"/>
</dbReference>
<evidence type="ECO:0000259" key="9">
    <source>
        <dbReference type="Pfam" id="PF12287"/>
    </source>
</evidence>
<evidence type="ECO:0000313" key="11">
    <source>
        <dbReference type="Proteomes" id="UP001652641"/>
    </source>
</evidence>
<feature type="compositionally biased region" description="Basic and acidic residues" evidence="8">
    <location>
        <begin position="531"/>
        <end position="540"/>
    </location>
</feature>
<evidence type="ECO:0000313" key="12">
    <source>
        <dbReference type="RefSeq" id="XP_072621747.1"/>
    </source>
</evidence>
<evidence type="ECO:0000256" key="4">
    <source>
        <dbReference type="ARBA" id="ARBA00022782"/>
    </source>
</evidence>
<dbReference type="PANTHER" id="PTHR22922">
    <property type="entry name" value="GPI-ANCHORED PROTEIN P137"/>
    <property type="match status" value="1"/>
</dbReference>
<feature type="compositionally biased region" description="Basic and acidic residues" evidence="8">
    <location>
        <begin position="384"/>
        <end position="407"/>
    </location>
</feature>
<feature type="region of interest" description="Disordered" evidence="8">
    <location>
        <begin position="643"/>
        <end position="666"/>
    </location>
</feature>
<evidence type="ECO:0000256" key="8">
    <source>
        <dbReference type="SAM" id="MobiDB-lite"/>
    </source>
</evidence>
<comment type="similarity">
    <text evidence="2">Belongs to the caprin family.</text>
</comment>
<feature type="compositionally biased region" description="Polar residues" evidence="8">
    <location>
        <begin position="455"/>
        <end position="474"/>
    </location>
</feature>
<feature type="domain" description="Caprin-1 dimerization" evidence="10">
    <location>
        <begin position="144"/>
        <end position="259"/>
    </location>
</feature>
<keyword evidence="3" id="KW-0963">Cytoplasm</keyword>
<keyword evidence="6" id="KW-0652">Protein synthesis inhibitor</keyword>
<feature type="compositionally biased region" description="Polar residues" evidence="8">
    <location>
        <begin position="605"/>
        <end position="617"/>
    </location>
</feature>
<organism evidence="11 12">
    <name type="scientific">Vulpes vulpes</name>
    <name type="common">Red fox</name>
    <dbReference type="NCBI Taxonomy" id="9627"/>
    <lineage>
        <taxon>Eukaryota</taxon>
        <taxon>Metazoa</taxon>
        <taxon>Chordata</taxon>
        <taxon>Craniata</taxon>
        <taxon>Vertebrata</taxon>
        <taxon>Euteleostomi</taxon>
        <taxon>Mammalia</taxon>
        <taxon>Eutheria</taxon>
        <taxon>Laurasiatheria</taxon>
        <taxon>Carnivora</taxon>
        <taxon>Caniformia</taxon>
        <taxon>Canidae</taxon>
        <taxon>Vulpes</taxon>
    </lineage>
</organism>
<proteinExistence type="inferred from homology"/>
<feature type="domain" description="Cytoplasmic activation/proliferation-associated protein-1 C term" evidence="9">
    <location>
        <begin position="563"/>
        <end position="657"/>
    </location>
</feature>
<feature type="coiled-coil region" evidence="7">
    <location>
        <begin position="73"/>
        <end position="141"/>
    </location>
</feature>
<feature type="region of interest" description="Disordered" evidence="8">
    <location>
        <begin position="345"/>
        <end position="556"/>
    </location>
</feature>
<feature type="region of interest" description="Disordered" evidence="8">
    <location>
        <begin position="721"/>
        <end position="742"/>
    </location>
</feature>
<evidence type="ECO:0000256" key="5">
    <source>
        <dbReference type="ARBA" id="ARBA00022884"/>
    </source>
</evidence>
<feature type="region of interest" description="Disordered" evidence="8">
    <location>
        <begin position="1"/>
        <end position="55"/>
    </location>
</feature>
<feature type="region of interest" description="Disordered" evidence="8">
    <location>
        <begin position="586"/>
        <end position="617"/>
    </location>
</feature>
<sequence>MVQLSSSPFGSQSPSGHSEEGREGNMKSAKPQVNHSQHGESQRAMSPLQSTLSSAASPSQAYETYIDNGLICLKHKIRNIEKKKLKLEDYKDRLKNGEQLNPDQLEAVEKYEEVLHNLEFAKELQKTFSGLSQDLLKAQKKAQRREHMLKLEAEKKKLRTILQVQYVLQNLTQEHVQKDFKGGLNGAVYLPLKELDYLIKFSKLTCPERNESLSVEDQMEQSSLYFWDLLEGSEKAVVGTTYKHMKDLLSKLLNSGYFESIPVPKNAKEKEVSLEEEMLIKSEKKKQLLKTESVKESESLMELAQPEIQPQEFLNRRYMTEVDYSSKQDEEQSWEADYARKPNLPKCWDMLTEPDGQEKKQESFKSWEPSVKHQEVSKPAVSLEQRKQDPKLRSTLQEEQKKQDVSKPKPASSQWKQETPKSKTGYIQEEQKKQETPKPWPVQLQKEQDPKKQSPKSWTPSVQNEQDITKSWTTPMCEDQDSRQPETPKSWENNVESQKHPLTPQSQISPKSWGVAPASLIPNDQLLPRKFNTEPKDVPKPMHQPVGSSSTLPKDPVLRKEKLQDLMTQIQGTCNFMQESILDFDKPSSAIPSSQPPSTTPGSPVASTEQNLSSQSDFLQEPLQAASSSVTCSSNACLVTTDQASSGSETEFMTSETPEVFNVNAPLPPRKEQEIKESPYSSGYNQSFTTASTQTPPQCQLPAIHVEQTVLSQETAQTNVFPRPSQPFVNSRGSVRGCTRGGRLLTNTYRSPGGYKGFDTYRGPPSITNGNYSQLQFQAREYPGTPYSQRDNFQQCYKRGGTSGGPRTNSRANCFIMRNSLLLIKQQGGVILLR</sequence>
<keyword evidence="11" id="KW-1185">Reference proteome</keyword>
<protein>
    <submittedName>
        <fullName evidence="12">Caprin-2 isoform X11</fullName>
    </submittedName>
</protein>
<feature type="domain" description="Cytoplasmic activation/proliferation-associated protein-1 C term" evidence="9">
    <location>
        <begin position="660"/>
        <end position="808"/>
    </location>
</feature>
<evidence type="ECO:0000256" key="7">
    <source>
        <dbReference type="SAM" id="Coils"/>
    </source>
</evidence>
<dbReference type="RefSeq" id="XP_072621747.1">
    <property type="nucleotide sequence ID" value="XM_072765646.1"/>
</dbReference>
<name>A0ABM5B3Y1_VULVU</name>
<keyword evidence="4" id="KW-0221">Differentiation</keyword>
<reference evidence="12" key="1">
    <citation type="submission" date="2025-08" db="UniProtKB">
        <authorList>
            <consortium name="RefSeq"/>
        </authorList>
    </citation>
    <scope>IDENTIFICATION</scope>
    <source>
        <tissue evidence="12">Cell line</tissue>
    </source>
</reference>
<gene>
    <name evidence="12" type="primary">CAPRIN2</name>
</gene>
<evidence type="ECO:0000256" key="3">
    <source>
        <dbReference type="ARBA" id="ARBA00022490"/>
    </source>
</evidence>
<feature type="compositionally biased region" description="Polar residues" evidence="8">
    <location>
        <begin position="487"/>
        <end position="496"/>
    </location>
</feature>
<evidence type="ECO:0000256" key="1">
    <source>
        <dbReference type="ARBA" id="ARBA00004496"/>
    </source>
</evidence>
<evidence type="ECO:0000256" key="6">
    <source>
        <dbReference type="ARBA" id="ARBA00023193"/>
    </source>
</evidence>
<dbReference type="Pfam" id="PF18293">
    <property type="entry name" value="Caprin-1_dimer"/>
    <property type="match status" value="1"/>
</dbReference>
<keyword evidence="5" id="KW-0694">RNA-binding</keyword>
<dbReference type="GeneID" id="112921031"/>
<evidence type="ECO:0000259" key="10">
    <source>
        <dbReference type="Pfam" id="PF18293"/>
    </source>
</evidence>
<feature type="compositionally biased region" description="Polar residues" evidence="8">
    <location>
        <begin position="643"/>
        <end position="657"/>
    </location>
</feature>
<feature type="compositionally biased region" description="Polar residues" evidence="8">
    <location>
        <begin position="43"/>
        <end position="55"/>
    </location>
</feature>
<evidence type="ECO:0000256" key="2">
    <source>
        <dbReference type="ARBA" id="ARBA00007950"/>
    </source>
</evidence>
<feature type="compositionally biased region" description="Low complexity" evidence="8">
    <location>
        <begin position="1"/>
        <end position="16"/>
    </location>
</feature>
<dbReference type="PANTHER" id="PTHR22922:SF5">
    <property type="entry name" value="CAPRIN-2"/>
    <property type="match status" value="1"/>
</dbReference>
<feature type="compositionally biased region" description="Basic and acidic residues" evidence="8">
    <location>
        <begin position="356"/>
        <end position="376"/>
    </location>
</feature>
<comment type="subcellular location">
    <subcellularLocation>
        <location evidence="1">Cytoplasm</location>
    </subcellularLocation>
</comment>
<dbReference type="Proteomes" id="UP001652641">
    <property type="component" value="Chromosome 8"/>
</dbReference>
<keyword evidence="7" id="KW-0175">Coiled coil</keyword>
<dbReference type="InterPro" id="IPR022070">
    <property type="entry name" value="Caprin-1_C"/>
</dbReference>
<accession>A0ABM5B3Y1</accession>